<name>A0A4E0QX24_9GAMM</name>
<dbReference type="InterPro" id="IPR008538">
    <property type="entry name" value="Uma2"/>
</dbReference>
<dbReference type="EMBL" id="JSZA02000001">
    <property type="protein sequence ID" value="TGO03760.1"/>
    <property type="molecule type" value="Genomic_DNA"/>
</dbReference>
<accession>A0A4E0QX24</accession>
<dbReference type="Pfam" id="PF05685">
    <property type="entry name" value="Uma2"/>
    <property type="match status" value="1"/>
</dbReference>
<protein>
    <recommendedName>
        <fullName evidence="1">Putative restriction endonuclease domain-containing protein</fullName>
    </recommendedName>
</protein>
<evidence type="ECO:0000259" key="1">
    <source>
        <dbReference type="Pfam" id="PF05685"/>
    </source>
</evidence>
<reference evidence="2 3" key="1">
    <citation type="journal article" date="2016" name="Front. Microbiol.">
        <title>Single-Cell (Meta-)Genomics of a Dimorphic Candidatus Thiomargarita nelsonii Reveals Genomic Plasticity.</title>
        <authorList>
            <person name="Flood B.E."/>
            <person name="Fliss P."/>
            <person name="Jones D.S."/>
            <person name="Dick G.J."/>
            <person name="Jain S."/>
            <person name="Kaster A.K."/>
            <person name="Winkel M."/>
            <person name="Mussmann M."/>
            <person name="Bailey J."/>
        </authorList>
    </citation>
    <scope>NUCLEOTIDE SEQUENCE [LARGE SCALE GENOMIC DNA]</scope>
    <source>
        <strain evidence="2">Hydrate Ridge</strain>
    </source>
</reference>
<sequence>MSNPYEFENNAIDGEDEMGSLNHGTVQIKLGYLLLMANKNLSVISELSLDISQHDLSKYKLGASTELKADVCAYLKPPVIPDGIDDLVTVSQIPDLVIEILSPRQSVSYLIRKINAFFELGTKSCWLVNPSQQIITVYSLPNQRESFNIERDTEVIDKVMDIRFPITEIFSRSDVMELA</sequence>
<dbReference type="PANTHER" id="PTHR34107">
    <property type="entry name" value="SLL0198 PROTEIN-RELATED"/>
    <property type="match status" value="1"/>
</dbReference>
<feature type="domain" description="Putative restriction endonuclease" evidence="1">
    <location>
        <begin position="21"/>
        <end position="154"/>
    </location>
</feature>
<organism evidence="2 3">
    <name type="scientific">Candidatus Thiomargarita nelsonii</name>
    <dbReference type="NCBI Taxonomy" id="1003181"/>
    <lineage>
        <taxon>Bacteria</taxon>
        <taxon>Pseudomonadati</taxon>
        <taxon>Pseudomonadota</taxon>
        <taxon>Gammaproteobacteria</taxon>
        <taxon>Thiotrichales</taxon>
        <taxon>Thiotrichaceae</taxon>
        <taxon>Thiomargarita</taxon>
    </lineage>
</organism>
<dbReference type="Proteomes" id="UP000030428">
    <property type="component" value="Unassembled WGS sequence"/>
</dbReference>
<evidence type="ECO:0000313" key="2">
    <source>
        <dbReference type="EMBL" id="TGO03760.1"/>
    </source>
</evidence>
<evidence type="ECO:0000313" key="3">
    <source>
        <dbReference type="Proteomes" id="UP000030428"/>
    </source>
</evidence>
<dbReference type="CDD" id="cd06260">
    <property type="entry name" value="DUF820-like"/>
    <property type="match status" value="1"/>
</dbReference>
<dbReference type="SUPFAM" id="SSF52980">
    <property type="entry name" value="Restriction endonuclease-like"/>
    <property type="match status" value="1"/>
</dbReference>
<dbReference type="InterPro" id="IPR012296">
    <property type="entry name" value="Nuclease_put_TT1808"/>
</dbReference>
<gene>
    <name evidence="2" type="ORF">PN36_00420</name>
</gene>
<comment type="caution">
    <text evidence="2">The sequence shown here is derived from an EMBL/GenBank/DDBJ whole genome shotgun (WGS) entry which is preliminary data.</text>
</comment>
<proteinExistence type="predicted"/>
<dbReference type="AlphaFoldDB" id="A0A4E0QX24"/>
<keyword evidence="3" id="KW-1185">Reference proteome</keyword>
<dbReference type="InterPro" id="IPR011335">
    <property type="entry name" value="Restrct_endonuc-II-like"/>
</dbReference>
<dbReference type="PANTHER" id="PTHR34107:SF4">
    <property type="entry name" value="SLL1222 PROTEIN"/>
    <property type="match status" value="1"/>
</dbReference>
<dbReference type="Gene3D" id="3.90.1570.10">
    <property type="entry name" value="tt1808, chain A"/>
    <property type="match status" value="1"/>
</dbReference>